<sequence length="39" mass="4461">MAFRNVTTSSCWCTQSLRCNDNGYGSPNLWYRNIKQSGT</sequence>
<gene>
    <name evidence="1" type="ORF">SMRZ_LOCUS25792</name>
</gene>
<dbReference type="EMBL" id="UZAI01021799">
    <property type="protein sequence ID" value="VDP56526.1"/>
    <property type="molecule type" value="Genomic_DNA"/>
</dbReference>
<proteinExistence type="predicted"/>
<evidence type="ECO:0000313" key="1">
    <source>
        <dbReference type="EMBL" id="VDP56526.1"/>
    </source>
</evidence>
<reference evidence="1 2" key="1">
    <citation type="submission" date="2018-11" db="EMBL/GenBank/DDBJ databases">
        <authorList>
            <consortium name="Pathogen Informatics"/>
        </authorList>
    </citation>
    <scope>NUCLEOTIDE SEQUENCE [LARGE SCALE GENOMIC DNA]</scope>
    <source>
        <strain evidence="1 2">Zambia</strain>
    </source>
</reference>
<protein>
    <submittedName>
        <fullName evidence="1">Uncharacterized protein</fullName>
    </submittedName>
</protein>
<evidence type="ECO:0000313" key="2">
    <source>
        <dbReference type="Proteomes" id="UP000277204"/>
    </source>
</evidence>
<dbReference type="AlphaFoldDB" id="A0A3P8IN58"/>
<accession>A0A3P8IN58</accession>
<keyword evidence="2" id="KW-1185">Reference proteome</keyword>
<name>A0A3P8IN58_9TREM</name>
<organism evidence="1 2">
    <name type="scientific">Schistosoma margrebowiei</name>
    <dbReference type="NCBI Taxonomy" id="48269"/>
    <lineage>
        <taxon>Eukaryota</taxon>
        <taxon>Metazoa</taxon>
        <taxon>Spiralia</taxon>
        <taxon>Lophotrochozoa</taxon>
        <taxon>Platyhelminthes</taxon>
        <taxon>Trematoda</taxon>
        <taxon>Digenea</taxon>
        <taxon>Strigeidida</taxon>
        <taxon>Schistosomatoidea</taxon>
        <taxon>Schistosomatidae</taxon>
        <taxon>Schistosoma</taxon>
    </lineage>
</organism>
<dbReference type="Proteomes" id="UP000277204">
    <property type="component" value="Unassembled WGS sequence"/>
</dbReference>